<keyword evidence="2" id="KW-1185">Reference proteome</keyword>
<evidence type="ECO:0000313" key="1">
    <source>
        <dbReference type="EMBL" id="CAK1599103.1"/>
    </source>
</evidence>
<dbReference type="PRINTS" id="PR01345">
    <property type="entry name" value="CERVTRCPTASE"/>
</dbReference>
<reference evidence="1 2" key="1">
    <citation type="submission" date="2023-11" db="EMBL/GenBank/DDBJ databases">
        <authorList>
            <person name="Hedman E."/>
            <person name="Englund M."/>
            <person name="Stromberg M."/>
            <person name="Nyberg Akerstrom W."/>
            <person name="Nylinder S."/>
            <person name="Jareborg N."/>
            <person name="Kallberg Y."/>
            <person name="Kronander E."/>
        </authorList>
    </citation>
    <scope>NUCLEOTIDE SEQUENCE [LARGE SCALE GENOMIC DNA]</scope>
</reference>
<dbReference type="AlphaFoldDB" id="A0AAV1LVK6"/>
<dbReference type="PANTHER" id="PTHR33332">
    <property type="entry name" value="REVERSE TRANSCRIPTASE DOMAIN-CONTAINING PROTEIN"/>
    <property type="match status" value="1"/>
</dbReference>
<accession>A0AAV1LVK6</accession>
<gene>
    <name evidence="1" type="ORF">PARMNEM_LOCUS18014</name>
</gene>
<protein>
    <submittedName>
        <fullName evidence="1">Uncharacterized protein</fullName>
    </submittedName>
</protein>
<name>A0AAV1LVK6_9NEOP</name>
<dbReference type="EMBL" id="CAVLGL010000104">
    <property type="protein sequence ID" value="CAK1599103.1"/>
    <property type="molecule type" value="Genomic_DNA"/>
</dbReference>
<organism evidence="1 2">
    <name type="scientific">Parnassius mnemosyne</name>
    <name type="common">clouded apollo</name>
    <dbReference type="NCBI Taxonomy" id="213953"/>
    <lineage>
        <taxon>Eukaryota</taxon>
        <taxon>Metazoa</taxon>
        <taxon>Ecdysozoa</taxon>
        <taxon>Arthropoda</taxon>
        <taxon>Hexapoda</taxon>
        <taxon>Insecta</taxon>
        <taxon>Pterygota</taxon>
        <taxon>Neoptera</taxon>
        <taxon>Endopterygota</taxon>
        <taxon>Lepidoptera</taxon>
        <taxon>Glossata</taxon>
        <taxon>Ditrysia</taxon>
        <taxon>Papilionoidea</taxon>
        <taxon>Papilionidae</taxon>
        <taxon>Parnassiinae</taxon>
        <taxon>Parnassini</taxon>
        <taxon>Parnassius</taxon>
        <taxon>Driopa</taxon>
    </lineage>
</organism>
<comment type="caution">
    <text evidence="1">The sequence shown here is derived from an EMBL/GenBank/DDBJ whole genome shotgun (WGS) entry which is preliminary data.</text>
</comment>
<evidence type="ECO:0000313" key="2">
    <source>
        <dbReference type="Proteomes" id="UP001314205"/>
    </source>
</evidence>
<proteinExistence type="predicted"/>
<dbReference type="Proteomes" id="UP001314205">
    <property type="component" value="Unassembled WGS sequence"/>
</dbReference>
<sequence length="343" mass="40406">MNKLFFNTSKCSVMSFTHSRHPHIYKYNIDGVALQQVTEVKDLGVHFTSKLNFREHILKICKKAVKSPRVTVGMTLNADKCHDIKFSRKKTSLATTYYIDGRILSEVPHIRDLGVTLDNKLRYNIHIDNVVNKGFRTLGFLFRNCKQFRDTRTKIIIYSALVRSILEYCSVVWNPHFNIYSHRIEKIQKRFLSYLSYDHNLVKILRTYEDRLNYFNVQPLSNRRQLLDLIFLYKLVNGVIDSSYLLAKLNFRTPLKSKRPLSFIPFVEKSTRSRQARYSPINSLMLSYNAIYKLSHKNCISAIMNTYNKHKDRKVDIDIFSDNLWKFKSDLLNLYSSNNCNSQ</sequence>